<evidence type="ECO:0000313" key="2">
    <source>
        <dbReference type="EMBL" id="KUI63641.1"/>
    </source>
</evidence>
<keyword evidence="1" id="KW-0732">Signal</keyword>
<dbReference type="Proteomes" id="UP000078559">
    <property type="component" value="Unassembled WGS sequence"/>
</dbReference>
<evidence type="ECO:0000313" key="3">
    <source>
        <dbReference type="Proteomes" id="UP000078559"/>
    </source>
</evidence>
<dbReference type="EMBL" id="KN796114">
    <property type="protein sequence ID" value="KUI63641.1"/>
    <property type="molecule type" value="Genomic_DNA"/>
</dbReference>
<gene>
    <name evidence="2" type="ORF">VM1G_10588</name>
</gene>
<evidence type="ECO:0000256" key="1">
    <source>
        <dbReference type="SAM" id="SignalP"/>
    </source>
</evidence>
<keyword evidence="3" id="KW-1185">Reference proteome</keyword>
<dbReference type="InterPro" id="IPR020915">
    <property type="entry name" value="UPF0311"/>
</dbReference>
<sequence length="218" mass="23618">MIASSLSLLALATSVLASAQEQTPYSPSKPDLTYLFSVNITITPAISIGTTPFGERRFQPITGGSFSGPELQGHVASGGADWGITGSNGDFDPDVAYVLETQDGSNILVRQRGRAPNVFSLFETGSGRYDWLNWVVAYGKATSVTETEVSLDIWQAQGGHDTILKCFTGNASREARALIDLGARCWVDVDFEVQTELSKSDKGGVRWTWTEVDTMLWV</sequence>
<feature type="signal peptide" evidence="1">
    <location>
        <begin position="1"/>
        <end position="17"/>
    </location>
</feature>
<reference evidence="2" key="1">
    <citation type="submission" date="2014-12" db="EMBL/GenBank/DDBJ databases">
        <title>Genome Sequence of Valsa Canker Pathogens Uncovers a Specific Adaption of Colonization on Woody Bark.</title>
        <authorList>
            <person name="Yin Z."/>
            <person name="Liu H."/>
            <person name="Gao X."/>
            <person name="Li Z."/>
            <person name="Song N."/>
            <person name="Ke X."/>
            <person name="Dai Q."/>
            <person name="Wu Y."/>
            <person name="Sun Y."/>
            <person name="Xu J.-R."/>
            <person name="Kang Z.K."/>
            <person name="Wang L."/>
            <person name="Huang L."/>
        </authorList>
    </citation>
    <scope>NUCLEOTIDE SEQUENCE [LARGE SCALE GENOMIC DNA]</scope>
    <source>
        <strain evidence="2">03-8</strain>
    </source>
</reference>
<name>A0A194VHM9_CYTMA</name>
<dbReference type="Pfam" id="PF11578">
    <property type="entry name" value="DUF3237"/>
    <property type="match status" value="1"/>
</dbReference>
<accession>A0A194VHM9</accession>
<dbReference type="Gene3D" id="2.40.160.20">
    <property type="match status" value="1"/>
</dbReference>
<dbReference type="PANTHER" id="PTHR37315:SF1">
    <property type="entry name" value="UPF0311 PROTEIN BLR7842"/>
    <property type="match status" value="1"/>
</dbReference>
<protein>
    <submittedName>
        <fullName evidence="2">UPF0311 protein YveG</fullName>
    </submittedName>
</protein>
<feature type="chain" id="PRO_5008266514" evidence="1">
    <location>
        <begin position="18"/>
        <end position="218"/>
    </location>
</feature>
<dbReference type="OrthoDB" id="2544694at2759"/>
<dbReference type="AlphaFoldDB" id="A0A194VHM9"/>
<dbReference type="PANTHER" id="PTHR37315">
    <property type="entry name" value="UPF0311 PROTEIN BLR7842"/>
    <property type="match status" value="1"/>
</dbReference>
<organism evidence="2 3">
    <name type="scientific">Cytospora mali</name>
    <name type="common">Apple Valsa canker fungus</name>
    <name type="synonym">Valsa mali</name>
    <dbReference type="NCBI Taxonomy" id="578113"/>
    <lineage>
        <taxon>Eukaryota</taxon>
        <taxon>Fungi</taxon>
        <taxon>Dikarya</taxon>
        <taxon>Ascomycota</taxon>
        <taxon>Pezizomycotina</taxon>
        <taxon>Sordariomycetes</taxon>
        <taxon>Sordariomycetidae</taxon>
        <taxon>Diaporthales</taxon>
        <taxon>Cytosporaceae</taxon>
        <taxon>Cytospora</taxon>
    </lineage>
</organism>
<proteinExistence type="predicted"/>
<dbReference type="SMR" id="A0A194VHM9"/>